<dbReference type="OrthoDB" id="128308at2759"/>
<dbReference type="InterPro" id="IPR028094">
    <property type="entry name" value="RTC4_C"/>
</dbReference>
<keyword evidence="11" id="KW-1185">Reference proteome</keyword>
<protein>
    <recommendedName>
        <fullName evidence="5">Restriction of telomere capping protein 4</fullName>
    </recommendedName>
</protein>
<dbReference type="EMBL" id="KL197771">
    <property type="protein sequence ID" value="KDQ49880.1"/>
    <property type="molecule type" value="Genomic_DNA"/>
</dbReference>
<accession>A0A067P7T4</accession>
<evidence type="ECO:0000256" key="4">
    <source>
        <dbReference type="ARBA" id="ARBA00009461"/>
    </source>
</evidence>
<reference evidence="11" key="1">
    <citation type="journal article" date="2014" name="Proc. Natl. Acad. Sci. U.S.A.">
        <title>Extensive sampling of basidiomycete genomes demonstrates inadequacy of the white-rot/brown-rot paradigm for wood decay fungi.</title>
        <authorList>
            <person name="Riley R."/>
            <person name="Salamov A.A."/>
            <person name="Brown D.W."/>
            <person name="Nagy L.G."/>
            <person name="Floudas D."/>
            <person name="Held B.W."/>
            <person name="Levasseur A."/>
            <person name="Lombard V."/>
            <person name="Morin E."/>
            <person name="Otillar R."/>
            <person name="Lindquist E.A."/>
            <person name="Sun H."/>
            <person name="LaButti K.M."/>
            <person name="Schmutz J."/>
            <person name="Jabbour D."/>
            <person name="Luo H."/>
            <person name="Baker S.E."/>
            <person name="Pisabarro A.G."/>
            <person name="Walton J.D."/>
            <person name="Blanchette R.A."/>
            <person name="Henrissat B."/>
            <person name="Martin F."/>
            <person name="Cullen D."/>
            <person name="Hibbett D.S."/>
            <person name="Grigoriev I.V."/>
        </authorList>
    </citation>
    <scope>NUCLEOTIDE SEQUENCE [LARGE SCALE GENOMIC DNA]</scope>
    <source>
        <strain evidence="11">MUCL 33604</strain>
    </source>
</reference>
<name>A0A067P7T4_9AGAM</name>
<dbReference type="Proteomes" id="UP000027265">
    <property type="component" value="Unassembled WGS sequence"/>
</dbReference>
<keyword evidence="6" id="KW-0963">Cytoplasm</keyword>
<dbReference type="SMART" id="SM01312">
    <property type="entry name" value="RTC4"/>
    <property type="match status" value="1"/>
</dbReference>
<dbReference type="AlphaFoldDB" id="A0A067P7T4"/>
<keyword evidence="7" id="KW-0539">Nucleus</keyword>
<dbReference type="PANTHER" id="PTHR41391">
    <property type="entry name" value="RESTRICTION OF TELOMERE CAPPING PROTEIN 4"/>
    <property type="match status" value="1"/>
</dbReference>
<proteinExistence type="inferred from homology"/>
<evidence type="ECO:0000259" key="9">
    <source>
        <dbReference type="SMART" id="SM01312"/>
    </source>
</evidence>
<feature type="compositionally biased region" description="Low complexity" evidence="8">
    <location>
        <begin position="125"/>
        <end position="137"/>
    </location>
</feature>
<comment type="similarity">
    <text evidence="4">Belongs to the RTC4 family.</text>
</comment>
<comment type="subcellular location">
    <subcellularLocation>
        <location evidence="3">Cytoplasm</location>
    </subcellularLocation>
    <subcellularLocation>
        <location evidence="2">Nucleus</location>
    </subcellularLocation>
</comment>
<dbReference type="HOGENOM" id="CLU_317604_0_0_1"/>
<dbReference type="PANTHER" id="PTHR41391:SF1">
    <property type="entry name" value="RESTRICTION OF TELOMERE CAPPING PROTEIN 4"/>
    <property type="match status" value="1"/>
</dbReference>
<feature type="region of interest" description="Disordered" evidence="8">
    <location>
        <begin position="428"/>
        <end position="482"/>
    </location>
</feature>
<dbReference type="GO" id="GO:0005737">
    <property type="term" value="C:cytoplasm"/>
    <property type="evidence" value="ECO:0007669"/>
    <property type="project" value="UniProtKB-SubCell"/>
</dbReference>
<comment type="function">
    <text evidence="1">May be involved in a process influencing telomere capping.</text>
</comment>
<dbReference type="GO" id="GO:0005634">
    <property type="term" value="C:nucleus"/>
    <property type="evidence" value="ECO:0007669"/>
    <property type="project" value="UniProtKB-SubCell"/>
</dbReference>
<feature type="domain" description="Restriction of telomere capping protein 4 C-terminal" evidence="9">
    <location>
        <begin position="783"/>
        <end position="920"/>
    </location>
</feature>
<sequence length="954" mass="105370">MAIYGSNVANRQAAKLLDCCVNILARRCLQRPLIIWKNAILSQLNPPSVNKGTGNSLNRNRIHRTCTNRWCRYVLFLTDVLHNDIAPQIVKALISGRLSMDDLANLPNTNHVVSHQPRNPPHAQLLSEPSTTPSLSTSTRSAAAVHCATVTCVTKGGTRTKGSTQCSGKQCISCCQSLVKSQIAAGIPQRACAYNKHRLSTAVVQELLAKRVATGVHPTDIAALSTRLSKQHGHTMPTERHVISPSSSGLSAASTRTASPLGSGIQQQPLVPQTTSSSSQPLTAPSTHHAAPLASMWQNVSPEWLQQHQLASSKQDSVINKKQRASELATKIQVKIMYWSKPNEPAVTFPVDVEHFPKFSLSHYPAISDSFGLLNDQIYLEAYDAGWERHTRATSRTVAKGDILLYRALPSGLQGPHLSDSECPGLDTYIRKHGPIPGKGKGRAGRSPLSSSSTRQKREWPCDSISVPNDETQISEPLPKRRRKDNIIDLTLDSESDDELPSTISQFLPKVEERDAPPSFVEGSSRTTILQSRKRRSRKGDLVSIWPTSYSAAYILAGFEKMDLLLAQRSKGKLRIPNAFCAAFDGARFVQSTFSVHWGVYGRAKTLGKDLISKFKRLEASEDGKWPEFVAAFKDIESGQQAPVLAPSLDPPATVTDEEMPHAVTKPMSRVIVDDDYDSSDSSDDGFMALDSRLLCPFCDEIYPLRPSQCLRDQCDELKARSTPAPDLAITRNKDHLRIIPATAAAQHCERHRFESSVAAQASREHWPTDINLSQIPSRIKSLLPTLSHIVHDPDTNSYFQKLEESVKEDGTMQTFYLNGEYGVMKSIGVGYYGPKGYQTIYLSLLEAFPDLKTNGIRYIGRNNRSEPQPIHVPGNIFVNRVLVPEVAILLIQADLNLLRDQAIKTKKASDTYGFIMFPDDEDDHIVEPTKAAVKLEESPVRLTEDSDIIIIDD</sequence>
<evidence type="ECO:0000256" key="2">
    <source>
        <dbReference type="ARBA" id="ARBA00004123"/>
    </source>
</evidence>
<gene>
    <name evidence="10" type="ORF">JAAARDRAFT_51555</name>
</gene>
<feature type="region of interest" description="Disordered" evidence="8">
    <location>
        <begin position="232"/>
        <end position="289"/>
    </location>
</feature>
<evidence type="ECO:0000256" key="5">
    <source>
        <dbReference type="ARBA" id="ARBA00015162"/>
    </source>
</evidence>
<evidence type="ECO:0000256" key="7">
    <source>
        <dbReference type="ARBA" id="ARBA00023242"/>
    </source>
</evidence>
<dbReference type="Pfam" id="PF14474">
    <property type="entry name" value="RTC4"/>
    <property type="match status" value="1"/>
</dbReference>
<dbReference type="InterPro" id="IPR039024">
    <property type="entry name" value="RTC4"/>
</dbReference>
<feature type="compositionally biased region" description="Low complexity" evidence="8">
    <location>
        <begin position="244"/>
        <end position="259"/>
    </location>
</feature>
<evidence type="ECO:0000256" key="8">
    <source>
        <dbReference type="SAM" id="MobiDB-lite"/>
    </source>
</evidence>
<evidence type="ECO:0000313" key="10">
    <source>
        <dbReference type="EMBL" id="KDQ49880.1"/>
    </source>
</evidence>
<organism evidence="10 11">
    <name type="scientific">Jaapia argillacea MUCL 33604</name>
    <dbReference type="NCBI Taxonomy" id="933084"/>
    <lineage>
        <taxon>Eukaryota</taxon>
        <taxon>Fungi</taxon>
        <taxon>Dikarya</taxon>
        <taxon>Basidiomycota</taxon>
        <taxon>Agaricomycotina</taxon>
        <taxon>Agaricomycetes</taxon>
        <taxon>Agaricomycetidae</taxon>
        <taxon>Jaapiales</taxon>
        <taxon>Jaapiaceae</taxon>
        <taxon>Jaapia</taxon>
    </lineage>
</organism>
<feature type="compositionally biased region" description="Polar residues" evidence="8">
    <location>
        <begin position="466"/>
        <end position="475"/>
    </location>
</feature>
<evidence type="ECO:0000256" key="3">
    <source>
        <dbReference type="ARBA" id="ARBA00004496"/>
    </source>
</evidence>
<evidence type="ECO:0000256" key="1">
    <source>
        <dbReference type="ARBA" id="ARBA00002738"/>
    </source>
</evidence>
<dbReference type="InParanoid" id="A0A067P7T4"/>
<evidence type="ECO:0000256" key="6">
    <source>
        <dbReference type="ARBA" id="ARBA00022490"/>
    </source>
</evidence>
<feature type="region of interest" description="Disordered" evidence="8">
    <location>
        <begin position="112"/>
        <end position="137"/>
    </location>
</feature>
<feature type="compositionally biased region" description="Low complexity" evidence="8">
    <location>
        <begin position="266"/>
        <end position="287"/>
    </location>
</feature>
<evidence type="ECO:0000313" key="11">
    <source>
        <dbReference type="Proteomes" id="UP000027265"/>
    </source>
</evidence>